<dbReference type="InterPro" id="IPR003959">
    <property type="entry name" value="ATPase_AAA_core"/>
</dbReference>
<accession>A0A177PBV2</accession>
<dbReference type="EMBL" id="LUUK01000021">
    <property type="protein sequence ID" value="OAI27334.1"/>
    <property type="molecule type" value="Genomic_DNA"/>
</dbReference>
<name>A0A177PBV2_9GAMM</name>
<evidence type="ECO:0000313" key="3">
    <source>
        <dbReference type="Proteomes" id="UP000077628"/>
    </source>
</evidence>
<keyword evidence="3" id="KW-1185">Reference proteome</keyword>
<dbReference type="GO" id="GO:0005524">
    <property type="term" value="F:ATP binding"/>
    <property type="evidence" value="ECO:0007669"/>
    <property type="project" value="InterPro"/>
</dbReference>
<proteinExistence type="predicted"/>
<dbReference type="Proteomes" id="UP000077628">
    <property type="component" value="Unassembled WGS sequence"/>
</dbReference>
<dbReference type="OrthoDB" id="9815944at2"/>
<evidence type="ECO:0000259" key="1">
    <source>
        <dbReference type="Pfam" id="PF13304"/>
    </source>
</evidence>
<feature type="domain" description="ATPase AAA-type core" evidence="1">
    <location>
        <begin position="27"/>
        <end position="341"/>
    </location>
</feature>
<dbReference type="PANTHER" id="PTHR40396">
    <property type="entry name" value="ATPASE-LIKE PROTEIN"/>
    <property type="match status" value="1"/>
</dbReference>
<evidence type="ECO:0000313" key="2">
    <source>
        <dbReference type="EMBL" id="OAI27334.1"/>
    </source>
</evidence>
<dbReference type="RefSeq" id="WP_064024455.1">
    <property type="nucleotide sequence ID" value="NZ_LUUK01000021.1"/>
</dbReference>
<dbReference type="InterPro" id="IPR027417">
    <property type="entry name" value="P-loop_NTPase"/>
</dbReference>
<dbReference type="GO" id="GO:0016887">
    <property type="term" value="F:ATP hydrolysis activity"/>
    <property type="evidence" value="ECO:0007669"/>
    <property type="project" value="InterPro"/>
</dbReference>
<dbReference type="STRING" id="702114.A1355_18270"/>
<dbReference type="Gene3D" id="3.40.50.300">
    <property type="entry name" value="P-loop containing nucleotide triphosphate hydrolases"/>
    <property type="match status" value="1"/>
</dbReference>
<dbReference type="Pfam" id="PF13304">
    <property type="entry name" value="AAA_21"/>
    <property type="match status" value="1"/>
</dbReference>
<protein>
    <submittedName>
        <fullName evidence="2">Chromosome segregation protein SMC</fullName>
    </submittedName>
</protein>
<dbReference type="SUPFAM" id="SSF52540">
    <property type="entry name" value="P-loop containing nucleoside triphosphate hydrolases"/>
    <property type="match status" value="1"/>
</dbReference>
<dbReference type="PIRSF" id="PIRSF029347">
    <property type="entry name" value="RecF"/>
    <property type="match status" value="1"/>
</dbReference>
<dbReference type="AlphaFoldDB" id="A0A177PBV2"/>
<organism evidence="2 3">
    <name type="scientific">Methylomonas koyamae</name>
    <dbReference type="NCBI Taxonomy" id="702114"/>
    <lineage>
        <taxon>Bacteria</taxon>
        <taxon>Pseudomonadati</taxon>
        <taxon>Pseudomonadota</taxon>
        <taxon>Gammaproteobacteria</taxon>
        <taxon>Methylococcales</taxon>
        <taxon>Methylococcaceae</taxon>
        <taxon>Methylomonas</taxon>
    </lineage>
</organism>
<comment type="caution">
    <text evidence="2">The sequence shown here is derived from an EMBL/GenBank/DDBJ whole genome shotgun (WGS) entry which is preliminary data.</text>
</comment>
<gene>
    <name evidence="2" type="ORF">A1355_18270</name>
</gene>
<reference evidence="3" key="1">
    <citation type="submission" date="2016-03" db="EMBL/GenBank/DDBJ databases">
        <authorList>
            <person name="Heylen K."/>
            <person name="De Vos P."/>
            <person name="Vekeman B."/>
        </authorList>
    </citation>
    <scope>NUCLEOTIDE SEQUENCE [LARGE SCALE GENOMIC DNA]</scope>
    <source>
        <strain evidence="3">R-45383</strain>
    </source>
</reference>
<dbReference type="PANTHER" id="PTHR40396:SF1">
    <property type="entry name" value="ATPASE AAA-TYPE CORE DOMAIN-CONTAINING PROTEIN"/>
    <property type="match status" value="1"/>
</dbReference>
<sequence>MKIETLRIKNFKAFKDVEMLDIPSFCVIVGANGTGKSTLFNVFGFLKDALTTNVTTALIRQGGNRGFREVRTRNSQEPIEIEIKFRDKPDSPLITYFLQINEQHGKPVVEREILKYRRGSGGQPWHFLDFSQGKGVAVTNELESVRDVSELKREEQSLKSPDILAVKGLAQFERFPAVVALGNLVENWHVSDFHISKARPEQEAGYADHLSREGENLSLFIQYLYQFHQSAFNEIISKIKHRVPGITSVETKTTEEGRVLLKFQDGAFEDPFLARYVSDGTIKMLAYLTLLYDPTPHPLLCVEEPENQLYPKLLWELAEEFRAYSLRGGQVFVSTHSPDFLNATQLDEVFWLVKQNGYTQIKRASQDEQIATYMRDGDQMGYLWKQGFFDGVDPE</sequence>
<dbReference type="InterPro" id="IPR014555">
    <property type="entry name" value="RecF-like"/>
</dbReference>